<evidence type="ECO:0000256" key="10">
    <source>
        <dbReference type="ARBA" id="ARBA00066687"/>
    </source>
</evidence>
<feature type="binding site" evidence="13">
    <location>
        <position position="282"/>
    </location>
    <ligand>
        <name>NADPH</name>
        <dbReference type="ChEBI" id="CHEBI:57783"/>
    </ligand>
</feature>
<feature type="binding site" evidence="13">
    <location>
        <position position="141"/>
    </location>
    <ligand>
        <name>sn-glycerol 3-phosphate</name>
        <dbReference type="ChEBI" id="CHEBI:57597"/>
    </ligand>
</feature>
<comment type="caution">
    <text evidence="20">The sequence shown here is derived from an EMBL/GenBank/DDBJ whole genome shotgun (WGS) entry which is preliminary data.</text>
</comment>
<evidence type="ECO:0000256" key="8">
    <source>
        <dbReference type="ARBA" id="ARBA00023264"/>
    </source>
</evidence>
<dbReference type="AlphaFoldDB" id="A0A135L3S9"/>
<dbReference type="InterPro" id="IPR013328">
    <property type="entry name" value="6PGD_dom2"/>
</dbReference>
<keyword evidence="8 13" id="KW-1208">Phospholipid metabolism</keyword>
<feature type="binding site" evidence="13">
    <location>
        <position position="108"/>
    </location>
    <ligand>
        <name>sn-glycerol 3-phosphate</name>
        <dbReference type="ChEBI" id="CHEBI:57597"/>
    </ligand>
</feature>
<gene>
    <name evidence="13 20" type="primary">gpsA</name>
    <name evidence="20" type="ORF">U473_06160</name>
</gene>
<evidence type="ECO:0000256" key="3">
    <source>
        <dbReference type="ARBA" id="ARBA00022857"/>
    </source>
</evidence>
<protein>
    <recommendedName>
        <fullName evidence="11 13">Glycerol-3-phosphate dehydrogenase [NAD(P)+]</fullName>
        <ecNumber evidence="10 13">1.1.1.94</ecNumber>
    </recommendedName>
    <alternativeName>
        <fullName evidence="13">NAD(P)(+)-dependent glycerol-3-phosphate dehydrogenase</fullName>
    </alternativeName>
    <alternativeName>
        <fullName evidence="12 13">NAD(P)H-dependent dihydroxyacetone-phosphate reductase</fullName>
    </alternativeName>
</protein>
<dbReference type="GO" id="GO:0006650">
    <property type="term" value="P:glycerophospholipid metabolic process"/>
    <property type="evidence" value="ECO:0007669"/>
    <property type="project" value="UniProtKB-UniRule"/>
</dbReference>
<evidence type="ECO:0000256" key="4">
    <source>
        <dbReference type="ARBA" id="ARBA00023002"/>
    </source>
</evidence>
<comment type="caution">
    <text evidence="13">Lacks conserved residue(s) required for the propagation of feature annotation.</text>
</comment>
<feature type="binding site" evidence="13">
    <location>
        <position position="14"/>
    </location>
    <ligand>
        <name>NADPH</name>
        <dbReference type="ChEBI" id="CHEBI:57783"/>
    </ligand>
</feature>
<feature type="active site" description="Proton acceptor" evidence="13 14">
    <location>
        <position position="194"/>
    </location>
</feature>
<evidence type="ECO:0000256" key="13">
    <source>
        <dbReference type="HAMAP-Rule" id="MF_00394"/>
    </source>
</evidence>
<dbReference type="Proteomes" id="UP000070352">
    <property type="component" value="Unassembled WGS sequence"/>
</dbReference>
<feature type="binding site" evidence="13">
    <location>
        <position position="257"/>
    </location>
    <ligand>
        <name>sn-glycerol 3-phosphate</name>
        <dbReference type="ChEBI" id="CHEBI:57597"/>
    </ligand>
</feature>
<evidence type="ECO:0000313" key="21">
    <source>
        <dbReference type="Proteomes" id="UP000070352"/>
    </source>
</evidence>
<dbReference type="InterPro" id="IPR008927">
    <property type="entry name" value="6-PGluconate_DH-like_C_sf"/>
</dbReference>
<comment type="catalytic activity">
    <reaction evidence="13">
        <text>sn-glycerol 3-phosphate + NAD(+) = dihydroxyacetone phosphate + NADH + H(+)</text>
        <dbReference type="Rhea" id="RHEA:11092"/>
        <dbReference type="ChEBI" id="CHEBI:15378"/>
        <dbReference type="ChEBI" id="CHEBI:57540"/>
        <dbReference type="ChEBI" id="CHEBI:57597"/>
        <dbReference type="ChEBI" id="CHEBI:57642"/>
        <dbReference type="ChEBI" id="CHEBI:57945"/>
        <dbReference type="EC" id="1.1.1.94"/>
    </reaction>
</comment>
<keyword evidence="2 13" id="KW-0444">Lipid biosynthesis</keyword>
<evidence type="ECO:0000256" key="2">
    <source>
        <dbReference type="ARBA" id="ARBA00022516"/>
    </source>
</evidence>
<dbReference type="GO" id="GO:0141152">
    <property type="term" value="F:glycerol-3-phosphate dehydrogenase (NAD+) activity"/>
    <property type="evidence" value="ECO:0007669"/>
    <property type="project" value="RHEA"/>
</dbReference>
<evidence type="ECO:0000256" key="11">
    <source>
        <dbReference type="ARBA" id="ARBA00069372"/>
    </source>
</evidence>
<dbReference type="GO" id="GO:0046167">
    <property type="term" value="P:glycerol-3-phosphate biosynthetic process"/>
    <property type="evidence" value="ECO:0007669"/>
    <property type="project" value="UniProtKB-UniRule"/>
</dbReference>
<feature type="binding site" evidence="13">
    <location>
        <position position="51"/>
    </location>
    <ligand>
        <name>NADPH</name>
        <dbReference type="ChEBI" id="CHEBI:57783"/>
    </ligand>
</feature>
<dbReference type="Pfam" id="PF01210">
    <property type="entry name" value="NAD_Gly3P_dh_N"/>
    <property type="match status" value="1"/>
</dbReference>
<evidence type="ECO:0000256" key="17">
    <source>
        <dbReference type="RuleBase" id="RU000437"/>
    </source>
</evidence>
<evidence type="ECO:0000256" key="14">
    <source>
        <dbReference type="PIRSR" id="PIRSR000114-1"/>
    </source>
</evidence>
<dbReference type="OrthoDB" id="9812273at2"/>
<dbReference type="NCBIfam" id="NF000941">
    <property type="entry name" value="PRK00094.1-3"/>
    <property type="match status" value="1"/>
</dbReference>
<evidence type="ECO:0000256" key="6">
    <source>
        <dbReference type="ARBA" id="ARBA00023098"/>
    </source>
</evidence>
<dbReference type="GO" id="GO:0046168">
    <property type="term" value="P:glycerol-3-phosphate catabolic process"/>
    <property type="evidence" value="ECO:0007669"/>
    <property type="project" value="InterPro"/>
</dbReference>
<dbReference type="InterPro" id="IPR011128">
    <property type="entry name" value="G3P_DH_NAD-dep_N"/>
</dbReference>
<dbReference type="GO" id="GO:0051287">
    <property type="term" value="F:NAD binding"/>
    <property type="evidence" value="ECO:0007669"/>
    <property type="project" value="InterPro"/>
</dbReference>
<comment type="catalytic activity">
    <reaction evidence="9">
        <text>sn-glycerol 3-phosphate + NADP(+) = dihydroxyacetone phosphate + NADPH + H(+)</text>
        <dbReference type="Rhea" id="RHEA:11096"/>
        <dbReference type="ChEBI" id="CHEBI:15378"/>
        <dbReference type="ChEBI" id="CHEBI:57597"/>
        <dbReference type="ChEBI" id="CHEBI:57642"/>
        <dbReference type="ChEBI" id="CHEBI:57783"/>
        <dbReference type="ChEBI" id="CHEBI:58349"/>
        <dbReference type="EC" id="1.1.1.94"/>
    </reaction>
    <physiologicalReaction direction="right-to-left" evidence="9">
        <dbReference type="Rhea" id="RHEA:11098"/>
    </physiologicalReaction>
</comment>
<keyword evidence="3 13" id="KW-0521">NADP</keyword>
<feature type="binding site" evidence="13">
    <location>
        <position position="258"/>
    </location>
    <ligand>
        <name>sn-glycerol 3-phosphate</name>
        <dbReference type="ChEBI" id="CHEBI:57597"/>
    </ligand>
</feature>
<dbReference type="PROSITE" id="PS00957">
    <property type="entry name" value="NAD_G3PDH"/>
    <property type="match status" value="1"/>
</dbReference>
<dbReference type="GO" id="GO:0141153">
    <property type="term" value="F:glycerol-3-phosphate dehydrogenase (NADP+) activity"/>
    <property type="evidence" value="ECO:0007669"/>
    <property type="project" value="RHEA"/>
</dbReference>
<feature type="binding site" evidence="13">
    <location>
        <position position="247"/>
    </location>
    <ligand>
        <name>sn-glycerol 3-phosphate</name>
        <dbReference type="ChEBI" id="CHEBI:57597"/>
    </ligand>
</feature>
<evidence type="ECO:0000259" key="18">
    <source>
        <dbReference type="Pfam" id="PF01210"/>
    </source>
</evidence>
<evidence type="ECO:0000256" key="5">
    <source>
        <dbReference type="ARBA" id="ARBA00023027"/>
    </source>
</evidence>
<feature type="binding site" evidence="13">
    <location>
        <position position="143"/>
    </location>
    <ligand>
        <name>NADPH</name>
        <dbReference type="ChEBI" id="CHEBI:57783"/>
    </ligand>
</feature>
<feature type="binding site" evidence="16">
    <location>
        <position position="258"/>
    </location>
    <ligand>
        <name>NAD(+)</name>
        <dbReference type="ChEBI" id="CHEBI:57540"/>
    </ligand>
</feature>
<dbReference type="HAMAP" id="MF_00394">
    <property type="entry name" value="NAD_Glyc3P_dehydrog"/>
    <property type="match status" value="1"/>
</dbReference>
<dbReference type="Gene3D" id="3.40.50.720">
    <property type="entry name" value="NAD(P)-binding Rossmann-like Domain"/>
    <property type="match status" value="1"/>
</dbReference>
<comment type="function">
    <text evidence="13">Catalyzes the reduction of the glycolytic intermediate dihydroxyacetone phosphate (DHAP) to sn-glycerol 3-phosphate (G3P), the key precursor for phospholipid synthesis.</text>
</comment>
<feature type="binding site" evidence="13">
    <location>
        <position position="139"/>
    </location>
    <ligand>
        <name>sn-glycerol 3-phosphate</name>
        <dbReference type="ChEBI" id="CHEBI:57597"/>
    </ligand>
</feature>
<dbReference type="EMBL" id="LSKU01000001">
    <property type="protein sequence ID" value="KXG43645.1"/>
    <property type="molecule type" value="Genomic_DNA"/>
</dbReference>
<reference evidence="20 21" key="1">
    <citation type="submission" date="2016-02" db="EMBL/GenBank/DDBJ databases">
        <title>Draft Genome for Tepidibacillus decaturensis nov. sp. Strain Z9, an Anaerobic, Moderately Thermophilic and Heterotrophic Bacterium from Deep Subsurface of the Illinois Basin, USA.</title>
        <authorList>
            <person name="Dong Y."/>
            <person name="Chang J.Y."/>
            <person name="Sanford R."/>
            <person name="Fouke B.W."/>
        </authorList>
    </citation>
    <scope>NUCLEOTIDE SEQUENCE [LARGE SCALE GENOMIC DNA]</scope>
    <source>
        <strain evidence="20 21">Z9</strain>
    </source>
</reference>
<keyword evidence="7 13" id="KW-0594">Phospholipid biosynthesis</keyword>
<evidence type="ECO:0000256" key="12">
    <source>
        <dbReference type="ARBA" id="ARBA00080511"/>
    </source>
</evidence>
<keyword evidence="5 13" id="KW-0520">NAD</keyword>
<feature type="binding site" evidence="13">
    <location>
        <position position="258"/>
    </location>
    <ligand>
        <name>NADPH</name>
        <dbReference type="ChEBI" id="CHEBI:57783"/>
    </ligand>
</feature>
<dbReference type="NCBIfam" id="NF000940">
    <property type="entry name" value="PRK00094.1-2"/>
    <property type="match status" value="1"/>
</dbReference>
<evidence type="ECO:0000256" key="16">
    <source>
        <dbReference type="PIRSR" id="PIRSR000114-3"/>
    </source>
</evidence>
<comment type="similarity">
    <text evidence="1 13 17">Belongs to the NAD-dependent glycerol-3-phosphate dehydrogenase family.</text>
</comment>
<keyword evidence="4 13" id="KW-0560">Oxidoreductase</keyword>
<feature type="binding site" evidence="13">
    <location>
        <position position="259"/>
    </location>
    <ligand>
        <name>sn-glycerol 3-phosphate</name>
        <dbReference type="ChEBI" id="CHEBI:57597"/>
    </ligand>
</feature>
<dbReference type="InterPro" id="IPR036291">
    <property type="entry name" value="NAD(P)-bd_dom_sf"/>
</dbReference>
<feature type="binding site" evidence="16">
    <location>
        <position position="143"/>
    </location>
    <ligand>
        <name>NAD(+)</name>
        <dbReference type="ChEBI" id="CHEBI:57540"/>
    </ligand>
</feature>
<feature type="binding site" evidence="13">
    <location>
        <position position="284"/>
    </location>
    <ligand>
        <name>NADPH</name>
        <dbReference type="ChEBI" id="CHEBI:57783"/>
    </ligand>
</feature>
<feature type="binding site" evidence="15">
    <location>
        <position position="108"/>
    </location>
    <ligand>
        <name>substrate</name>
    </ligand>
</feature>
<dbReference type="GO" id="GO:0008654">
    <property type="term" value="P:phospholipid biosynthetic process"/>
    <property type="evidence" value="ECO:0007669"/>
    <property type="project" value="UniProtKB-KW"/>
</dbReference>
<dbReference type="Gene3D" id="1.10.1040.10">
    <property type="entry name" value="N-(1-d-carboxylethyl)-l-norvaline Dehydrogenase, domain 2"/>
    <property type="match status" value="1"/>
</dbReference>
<keyword evidence="6 13" id="KW-0443">Lipid metabolism</keyword>
<name>A0A135L3S9_9BACI</name>
<dbReference type="UniPathway" id="UPA00940"/>
<dbReference type="PRINTS" id="PR00077">
    <property type="entry name" value="GPDHDRGNASE"/>
</dbReference>
<evidence type="ECO:0000313" key="20">
    <source>
        <dbReference type="EMBL" id="KXG43645.1"/>
    </source>
</evidence>
<feature type="domain" description="Glycerol-3-phosphate dehydrogenase NAD-dependent N-terminal" evidence="18">
    <location>
        <begin position="5"/>
        <end position="162"/>
    </location>
</feature>
<dbReference type="PANTHER" id="PTHR11728:SF1">
    <property type="entry name" value="GLYCEROL-3-PHOSPHATE DEHYDROGENASE [NAD(+)] 2, CHLOROPLASTIC"/>
    <property type="match status" value="1"/>
</dbReference>
<dbReference type="PANTHER" id="PTHR11728">
    <property type="entry name" value="GLYCEROL-3-PHOSPHATE DEHYDROGENASE"/>
    <property type="match status" value="1"/>
</dbReference>
<feature type="binding site" evidence="13">
    <location>
        <position position="13"/>
    </location>
    <ligand>
        <name>NADPH</name>
        <dbReference type="ChEBI" id="CHEBI:57783"/>
    </ligand>
</feature>
<evidence type="ECO:0000256" key="15">
    <source>
        <dbReference type="PIRSR" id="PIRSR000114-2"/>
    </source>
</evidence>
<dbReference type="SUPFAM" id="SSF48179">
    <property type="entry name" value="6-phosphogluconate dehydrogenase C-terminal domain-like"/>
    <property type="match status" value="1"/>
</dbReference>
<dbReference type="RefSeq" id="WP_068724402.1">
    <property type="nucleotide sequence ID" value="NZ_LSKU01000001.1"/>
</dbReference>
<feature type="binding site" evidence="13">
    <location>
        <position position="34"/>
    </location>
    <ligand>
        <name>NADPH</name>
        <dbReference type="ChEBI" id="CHEBI:57783"/>
    </ligand>
</feature>
<dbReference type="FunFam" id="1.10.1040.10:FF:000001">
    <property type="entry name" value="Glycerol-3-phosphate dehydrogenase [NAD(P)+]"/>
    <property type="match status" value="1"/>
</dbReference>
<keyword evidence="21" id="KW-1185">Reference proteome</keyword>
<keyword evidence="13" id="KW-0547">Nucleotide-binding</keyword>
<comment type="subcellular location">
    <subcellularLocation>
        <location evidence="13">Cytoplasm</location>
    </subcellularLocation>
</comment>
<feature type="binding site" evidence="16">
    <location>
        <begin position="10"/>
        <end position="15"/>
    </location>
    <ligand>
        <name>NAD(+)</name>
        <dbReference type="ChEBI" id="CHEBI:57540"/>
    </ligand>
</feature>
<dbReference type="GO" id="GO:0005829">
    <property type="term" value="C:cytosol"/>
    <property type="evidence" value="ECO:0007669"/>
    <property type="project" value="TreeGrafter"/>
</dbReference>
<feature type="binding site" evidence="13">
    <location>
        <position position="194"/>
    </location>
    <ligand>
        <name>sn-glycerol 3-phosphate</name>
        <dbReference type="ChEBI" id="CHEBI:57597"/>
    </ligand>
</feature>
<evidence type="ECO:0000256" key="1">
    <source>
        <dbReference type="ARBA" id="ARBA00011009"/>
    </source>
</evidence>
<keyword evidence="13" id="KW-0963">Cytoplasm</keyword>
<dbReference type="PIRSF" id="PIRSF000114">
    <property type="entry name" value="Glycerol-3-P_dh"/>
    <property type="match status" value="1"/>
</dbReference>
<dbReference type="STRING" id="1413211.U473_06160"/>
<organism evidence="20 21">
    <name type="scientific">Tepidibacillus decaturensis</name>
    <dbReference type="NCBI Taxonomy" id="1413211"/>
    <lineage>
        <taxon>Bacteria</taxon>
        <taxon>Bacillati</taxon>
        <taxon>Bacillota</taxon>
        <taxon>Bacilli</taxon>
        <taxon>Bacillales</taxon>
        <taxon>Bacillaceae</taxon>
        <taxon>Tepidibacillus</taxon>
    </lineage>
</organism>
<feature type="binding site" evidence="15">
    <location>
        <begin position="258"/>
        <end position="259"/>
    </location>
    <ligand>
        <name>substrate</name>
    </ligand>
</feature>
<feature type="domain" description="Glycerol-3-phosphate dehydrogenase NAD-dependent C-terminal" evidence="19">
    <location>
        <begin position="183"/>
        <end position="323"/>
    </location>
</feature>
<dbReference type="NCBIfam" id="NF000942">
    <property type="entry name" value="PRK00094.1-4"/>
    <property type="match status" value="1"/>
</dbReference>
<dbReference type="Pfam" id="PF07479">
    <property type="entry name" value="NAD_Gly3P_dh_C"/>
    <property type="match status" value="1"/>
</dbReference>
<accession>A0A135L3S9</accession>
<dbReference type="GO" id="GO:0005975">
    <property type="term" value="P:carbohydrate metabolic process"/>
    <property type="evidence" value="ECO:0007669"/>
    <property type="project" value="InterPro"/>
</dbReference>
<feature type="binding site" evidence="13">
    <location>
        <position position="108"/>
    </location>
    <ligand>
        <name>NADPH</name>
        <dbReference type="ChEBI" id="CHEBI:57783"/>
    </ligand>
</feature>
<sequence length="347" mass="37744">MANMSIAVIGAGSWGTALSIVLANNGFAVDLLARTDKHKDEINYNHTNHKYLPEIKLPDTILAHADVKEALKGKKYIVLVVPSHAMRDTAKMVKPYISDQTVLIHATKGLDQGTYQRMSEVIHEELPGLPSDQILVLSGPSHAEEVSRLLPTTVVVAGRNISVAEEVQDLFINSNFRVYTNPDIIGVEIAGALKNIIALGAGLSDGLEFGDNAKAALLTRGLAEIARLGIELGANPLTFSGLAGVGDLVVTCTSQHSRNWRAGYMLGKGQNLDAILKQMGMVVEGVKTTKAAFYLSQKYQIQMPITNELFKVLFENKSPKIAVEDLMGRVRTHEMEEVALSEVFKRS</sequence>
<dbReference type="InterPro" id="IPR006168">
    <property type="entry name" value="G3P_DH_NAD-dep"/>
</dbReference>
<dbReference type="SUPFAM" id="SSF51735">
    <property type="entry name" value="NAD(P)-binding Rossmann-fold domains"/>
    <property type="match status" value="1"/>
</dbReference>
<dbReference type="InterPro" id="IPR006109">
    <property type="entry name" value="G3P_DH_NAD-dep_C"/>
</dbReference>
<proteinExistence type="inferred from homology"/>
<dbReference type="FunFam" id="3.40.50.720:FF:000019">
    <property type="entry name" value="Glycerol-3-phosphate dehydrogenase [NAD(P)+]"/>
    <property type="match status" value="1"/>
</dbReference>
<comment type="pathway">
    <text evidence="13">Membrane lipid metabolism; glycerophospholipid metabolism.</text>
</comment>
<evidence type="ECO:0000256" key="9">
    <source>
        <dbReference type="ARBA" id="ARBA00052716"/>
    </source>
</evidence>
<evidence type="ECO:0000259" key="19">
    <source>
        <dbReference type="Pfam" id="PF07479"/>
    </source>
</evidence>
<evidence type="ECO:0000256" key="7">
    <source>
        <dbReference type="ARBA" id="ARBA00023209"/>
    </source>
</evidence>
<dbReference type="EC" id="1.1.1.94" evidence="10 13"/>